<dbReference type="InterPro" id="IPR000644">
    <property type="entry name" value="CBS_dom"/>
</dbReference>
<dbReference type="EMBL" id="RBZW01000034">
    <property type="protein sequence ID" value="THE64320.1"/>
    <property type="molecule type" value="Genomic_DNA"/>
</dbReference>
<keyword evidence="1 2" id="KW-0129">CBS domain</keyword>
<evidence type="ECO:0000259" key="3">
    <source>
        <dbReference type="PROSITE" id="PS51371"/>
    </source>
</evidence>
<feature type="domain" description="CBS" evidence="3">
    <location>
        <begin position="7"/>
        <end position="66"/>
    </location>
</feature>
<evidence type="ECO:0000313" key="4">
    <source>
        <dbReference type="EMBL" id="THE64320.1"/>
    </source>
</evidence>
<dbReference type="PROSITE" id="PS51371">
    <property type="entry name" value="CBS"/>
    <property type="match status" value="2"/>
</dbReference>
<name>A0A4S3TL50_9EURY</name>
<dbReference type="Gene3D" id="3.10.580.10">
    <property type="entry name" value="CBS-domain"/>
    <property type="match status" value="1"/>
</dbReference>
<dbReference type="Proteomes" id="UP000318864">
    <property type="component" value="Unassembled WGS sequence"/>
</dbReference>
<keyword evidence="5" id="KW-1185">Reference proteome</keyword>
<accession>A0A4S3TL50</accession>
<sequence>MPIDNLARSDVVTATTDTSVQELATTMDDESVGSIVITDADEPIGIVTDRDLTLRVVGDGKRPDDITAEEVMSTDLCTIEADAGFYRATEFMSDHGVRRLPVTDDDSQLSGIITIDDLNELLADEHQQLSAVVQAQRPPY</sequence>
<dbReference type="AlphaFoldDB" id="A0A4S3TL50"/>
<dbReference type="OrthoDB" id="43333at2157"/>
<dbReference type="CDD" id="cd17775">
    <property type="entry name" value="CBS_pair_bact_arch"/>
    <property type="match status" value="1"/>
</dbReference>
<organism evidence="4 5">
    <name type="scientific">Salinadaptatus halalkaliphilus</name>
    <dbReference type="NCBI Taxonomy" id="2419781"/>
    <lineage>
        <taxon>Archaea</taxon>
        <taxon>Methanobacteriati</taxon>
        <taxon>Methanobacteriota</taxon>
        <taxon>Stenosarchaea group</taxon>
        <taxon>Halobacteria</taxon>
        <taxon>Halobacteriales</taxon>
        <taxon>Natrialbaceae</taxon>
        <taxon>Salinadaptatus</taxon>
    </lineage>
</organism>
<dbReference type="SUPFAM" id="SSF54631">
    <property type="entry name" value="CBS-domain pair"/>
    <property type="match status" value="1"/>
</dbReference>
<dbReference type="PANTHER" id="PTHR43080:SF2">
    <property type="entry name" value="CBS DOMAIN-CONTAINING PROTEIN"/>
    <property type="match status" value="1"/>
</dbReference>
<dbReference type="InterPro" id="IPR051257">
    <property type="entry name" value="Diverse_CBS-Domain"/>
</dbReference>
<protein>
    <submittedName>
        <fullName evidence="4">CBS domain-containing protein</fullName>
    </submittedName>
</protein>
<feature type="domain" description="CBS" evidence="3">
    <location>
        <begin position="72"/>
        <end position="129"/>
    </location>
</feature>
<gene>
    <name evidence="4" type="ORF">D8Y22_13645</name>
</gene>
<evidence type="ECO:0000256" key="2">
    <source>
        <dbReference type="PROSITE-ProRule" id="PRU00703"/>
    </source>
</evidence>
<dbReference type="RefSeq" id="WP_141465236.1">
    <property type="nucleotide sequence ID" value="NZ_RBZW01000034.1"/>
</dbReference>
<reference evidence="4 5" key="1">
    <citation type="submission" date="2018-10" db="EMBL/GenBank/DDBJ databases">
        <title>Natronolimnobius sp. XQ-INN 246 isolated from Inner Mongolia Autonomous Region of China.</title>
        <authorList>
            <person name="Xue Q."/>
        </authorList>
    </citation>
    <scope>NUCLEOTIDE SEQUENCE [LARGE SCALE GENOMIC DNA]</scope>
    <source>
        <strain evidence="4 5">XQ-INN 246</strain>
    </source>
</reference>
<comment type="caution">
    <text evidence="4">The sequence shown here is derived from an EMBL/GenBank/DDBJ whole genome shotgun (WGS) entry which is preliminary data.</text>
</comment>
<dbReference type="SMART" id="SM00116">
    <property type="entry name" value="CBS"/>
    <property type="match status" value="2"/>
</dbReference>
<proteinExistence type="predicted"/>
<dbReference type="InterPro" id="IPR046342">
    <property type="entry name" value="CBS_dom_sf"/>
</dbReference>
<dbReference type="PANTHER" id="PTHR43080">
    <property type="entry name" value="CBS DOMAIN-CONTAINING PROTEIN CBSX3, MITOCHONDRIAL"/>
    <property type="match status" value="1"/>
</dbReference>
<evidence type="ECO:0000313" key="5">
    <source>
        <dbReference type="Proteomes" id="UP000318864"/>
    </source>
</evidence>
<dbReference type="Pfam" id="PF00571">
    <property type="entry name" value="CBS"/>
    <property type="match status" value="2"/>
</dbReference>
<evidence type="ECO:0000256" key="1">
    <source>
        <dbReference type="ARBA" id="ARBA00023122"/>
    </source>
</evidence>